<keyword evidence="2" id="KW-0624">Polysaccharide degradation</keyword>
<keyword evidence="5 7" id="KW-0326">Glycosidase</keyword>
<dbReference type="PANTHER" id="PTHR43772">
    <property type="entry name" value="ENDO-1,4-BETA-XYLANASE"/>
    <property type="match status" value="1"/>
</dbReference>
<evidence type="ECO:0000256" key="5">
    <source>
        <dbReference type="ARBA" id="ARBA00023295"/>
    </source>
</evidence>
<comment type="caution">
    <text evidence="9">The sequence shown here is derived from an EMBL/GenBank/DDBJ whole genome shotgun (WGS) entry which is preliminary data.</text>
</comment>
<dbReference type="InterPro" id="IPR041342">
    <property type="entry name" value="CBM35"/>
</dbReference>
<name>A0A0R2MKG3_9LACO</name>
<dbReference type="Proteomes" id="UP000051783">
    <property type="component" value="Unassembled WGS sequence"/>
</dbReference>
<keyword evidence="4" id="KW-0119">Carbohydrate metabolism</keyword>
<reference evidence="9 10" key="1">
    <citation type="journal article" date="2015" name="Genome Announc.">
        <title>Expanding the biotechnology potential of lactobacilli through comparative genomics of 213 strains and associated genera.</title>
        <authorList>
            <person name="Sun Z."/>
            <person name="Harris H.M."/>
            <person name="McCann A."/>
            <person name="Guo C."/>
            <person name="Argimon S."/>
            <person name="Zhang W."/>
            <person name="Yang X."/>
            <person name="Jeffery I.B."/>
            <person name="Cooney J.C."/>
            <person name="Kagawa T.F."/>
            <person name="Liu W."/>
            <person name="Song Y."/>
            <person name="Salvetti E."/>
            <person name="Wrobel A."/>
            <person name="Rasinkangas P."/>
            <person name="Parkhill J."/>
            <person name="Rea M.C."/>
            <person name="O'Sullivan O."/>
            <person name="Ritari J."/>
            <person name="Douillard F.P."/>
            <person name="Paul Ross R."/>
            <person name="Yang R."/>
            <person name="Briner A.E."/>
            <person name="Felis G.E."/>
            <person name="de Vos W.M."/>
            <person name="Barrangou R."/>
            <person name="Klaenhammer T.R."/>
            <person name="Caufield P.W."/>
            <person name="Cui Y."/>
            <person name="Zhang H."/>
            <person name="O'Toole P.W."/>
        </authorList>
    </citation>
    <scope>NUCLEOTIDE SEQUENCE [LARGE SCALE GENOMIC DNA]</scope>
    <source>
        <strain evidence="9 10">LMG 26013</strain>
    </source>
</reference>
<organism evidence="9 10">
    <name type="scientific">Lactiplantibacillus xiangfangensis</name>
    <dbReference type="NCBI Taxonomy" id="942150"/>
    <lineage>
        <taxon>Bacteria</taxon>
        <taxon>Bacillati</taxon>
        <taxon>Bacillota</taxon>
        <taxon>Bacilli</taxon>
        <taxon>Lactobacillales</taxon>
        <taxon>Lactobacillaceae</taxon>
        <taxon>Lactiplantibacillus</taxon>
    </lineage>
</organism>
<evidence type="ECO:0000256" key="7">
    <source>
        <dbReference type="RuleBase" id="RU361187"/>
    </source>
</evidence>
<evidence type="ECO:0000313" key="9">
    <source>
        <dbReference type="EMBL" id="KRO14055.1"/>
    </source>
</evidence>
<protein>
    <recommendedName>
        <fullName evidence="8">Carbohydrate binding module family 35 domain-containing protein</fullName>
    </recommendedName>
</protein>
<dbReference type="GO" id="GO:0004553">
    <property type="term" value="F:hydrolase activity, hydrolyzing O-glycosyl compounds"/>
    <property type="evidence" value="ECO:0007669"/>
    <property type="project" value="InterPro"/>
</dbReference>
<feature type="domain" description="Carbohydrate binding module family 35" evidence="8">
    <location>
        <begin position="291"/>
        <end position="378"/>
    </location>
</feature>
<feature type="site" description="Important for catalytic activity, responsible for pKa modulation of the active site Glu and correct orientation of both the proton donor and substrate" evidence="6">
    <location>
        <position position="96"/>
    </location>
</feature>
<evidence type="ECO:0000256" key="1">
    <source>
        <dbReference type="ARBA" id="ARBA00009865"/>
    </source>
</evidence>
<keyword evidence="3 7" id="KW-0378">Hydrolase</keyword>
<evidence type="ECO:0000256" key="3">
    <source>
        <dbReference type="ARBA" id="ARBA00022801"/>
    </source>
</evidence>
<dbReference type="STRING" id="942150.IV64_GL001892"/>
<dbReference type="EMBL" id="JQCL01000029">
    <property type="protein sequence ID" value="KRO14055.1"/>
    <property type="molecule type" value="Genomic_DNA"/>
</dbReference>
<evidence type="ECO:0000256" key="6">
    <source>
        <dbReference type="PIRSR" id="PIRSR606710-2"/>
    </source>
</evidence>
<dbReference type="PATRIC" id="fig|942150.3.peg.1966"/>
<evidence type="ECO:0000256" key="4">
    <source>
        <dbReference type="ARBA" id="ARBA00023277"/>
    </source>
</evidence>
<dbReference type="AlphaFoldDB" id="A0A0R2MKG3"/>
<dbReference type="GO" id="GO:0045493">
    <property type="term" value="P:xylan catabolic process"/>
    <property type="evidence" value="ECO:0007669"/>
    <property type="project" value="UniProtKB-KW"/>
</dbReference>
<dbReference type="Gene3D" id="2.115.10.20">
    <property type="entry name" value="Glycosyl hydrolase domain, family 43"/>
    <property type="match status" value="1"/>
</dbReference>
<dbReference type="InterPro" id="IPR052176">
    <property type="entry name" value="Glycosyl_Hydrlase_43_Enz"/>
</dbReference>
<dbReference type="SUPFAM" id="SSF75005">
    <property type="entry name" value="Arabinanase/levansucrase/invertase"/>
    <property type="match status" value="1"/>
</dbReference>
<evidence type="ECO:0000256" key="2">
    <source>
        <dbReference type="ARBA" id="ARBA00022651"/>
    </source>
</evidence>
<dbReference type="Gene3D" id="2.60.120.260">
    <property type="entry name" value="Galactose-binding domain-like"/>
    <property type="match status" value="1"/>
</dbReference>
<evidence type="ECO:0000313" key="10">
    <source>
        <dbReference type="Proteomes" id="UP000051783"/>
    </source>
</evidence>
<keyword evidence="10" id="KW-1185">Reference proteome</keyword>
<comment type="similarity">
    <text evidence="1 7">Belongs to the glycosyl hydrolase 43 family.</text>
</comment>
<dbReference type="InterPro" id="IPR023296">
    <property type="entry name" value="Glyco_hydro_beta-prop_sf"/>
</dbReference>
<dbReference type="CDD" id="cd08990">
    <property type="entry name" value="GH43_AXH_like"/>
    <property type="match status" value="1"/>
</dbReference>
<gene>
    <name evidence="9" type="ORF">IV64_GL001892</name>
</gene>
<dbReference type="Pfam" id="PF04616">
    <property type="entry name" value="Glyco_hydro_43"/>
    <property type="match status" value="1"/>
</dbReference>
<accession>A0A0R2MKG3</accession>
<dbReference type="PANTHER" id="PTHR43772:SF2">
    <property type="entry name" value="PUTATIVE (AFU_ORTHOLOGUE AFUA_2G04480)-RELATED"/>
    <property type="match status" value="1"/>
</dbReference>
<dbReference type="Pfam" id="PF18099">
    <property type="entry name" value="CBM_35_2"/>
    <property type="match status" value="1"/>
</dbReference>
<dbReference type="InterPro" id="IPR006710">
    <property type="entry name" value="Glyco_hydro_43"/>
</dbReference>
<keyword evidence="2" id="KW-0858">Xylan degradation</keyword>
<proteinExistence type="inferred from homology"/>
<sequence length="392" mass="43711">MDYMDHYHVFSTSDLVNWVDEGEILNSQQLDWGIDGFMWAPDAAYHNGHYYFYYPHPSAKPWNDTWKVGVAVSDAPTSQFKDLGPIEGLGGHALIDPAVFTDEDGKSYIYYGGGAHAYQGQLNDDMTSLAAPMQVVDGLDDFHEAAWVFKRQGQYYFTYSDNHRGANHMCYATSDSPMGPWTYRGYYMLPVGCETTHGSVVEFKNKWYAFYHNNALSHINELRSICCDELVFNDDGTIKMVCQTRNGGLPVAQDGFETPRKMQVISSQNADQTAGLDLVKEPRSDFSAILVGFQRIGAQVGFDNVDGFDTGKVTLGLYYATAASLAKVRIVVNGQDWSLVNCPYTGSRHTFDGYTNITLQMKPGKVNHIEIIGGDGDLSLEAISTQTVMERK</sequence>
<evidence type="ECO:0000259" key="8">
    <source>
        <dbReference type="Pfam" id="PF18099"/>
    </source>
</evidence>